<dbReference type="Gene3D" id="1.10.10.10">
    <property type="entry name" value="Winged helix-like DNA-binding domain superfamily/Winged helix DNA-binding domain"/>
    <property type="match status" value="1"/>
</dbReference>
<dbReference type="InterPro" id="IPR039422">
    <property type="entry name" value="MarR/SlyA-like"/>
</dbReference>
<dbReference type="GO" id="GO:0003700">
    <property type="term" value="F:DNA-binding transcription factor activity"/>
    <property type="evidence" value="ECO:0007669"/>
    <property type="project" value="InterPro"/>
</dbReference>
<dbReference type="InterPro" id="IPR036388">
    <property type="entry name" value="WH-like_DNA-bd_sf"/>
</dbReference>
<feature type="domain" description="HTH marR-type" evidence="1">
    <location>
        <begin position="24"/>
        <end position="156"/>
    </location>
</feature>
<dbReference type="Proteomes" id="UP000249524">
    <property type="component" value="Unassembled WGS sequence"/>
</dbReference>
<dbReference type="InterPro" id="IPR000835">
    <property type="entry name" value="HTH_MarR-typ"/>
</dbReference>
<reference evidence="2 3" key="1">
    <citation type="submission" date="2018-05" db="EMBL/GenBank/DDBJ databases">
        <authorList>
            <person name="Lanie J.A."/>
            <person name="Ng W.-L."/>
            <person name="Kazmierczak K.M."/>
            <person name="Andrzejewski T.M."/>
            <person name="Davidsen T.M."/>
            <person name="Wayne K.J."/>
            <person name="Tettelin H."/>
            <person name="Glass J.I."/>
            <person name="Rusch D."/>
            <person name="Podicherti R."/>
            <person name="Tsui H.-C.T."/>
            <person name="Winkler M.E."/>
        </authorList>
    </citation>
    <scope>NUCLEOTIDE SEQUENCE [LARGE SCALE GENOMIC DNA]</scope>
    <source>
        <strain evidence="2 3">BUT-10</strain>
    </source>
</reference>
<dbReference type="PANTHER" id="PTHR33164">
    <property type="entry name" value="TRANSCRIPTIONAL REGULATOR, MARR FAMILY"/>
    <property type="match status" value="1"/>
</dbReference>
<dbReference type="GO" id="GO:0006950">
    <property type="term" value="P:response to stress"/>
    <property type="evidence" value="ECO:0007669"/>
    <property type="project" value="TreeGrafter"/>
</dbReference>
<dbReference type="Pfam" id="PF12802">
    <property type="entry name" value="MarR_2"/>
    <property type="match status" value="1"/>
</dbReference>
<protein>
    <submittedName>
        <fullName evidence="2">MarR family transcriptional regulator</fullName>
    </submittedName>
</protein>
<dbReference type="PROSITE" id="PS50995">
    <property type="entry name" value="HTH_MARR_2"/>
    <property type="match status" value="1"/>
</dbReference>
<organism evidence="2 3">
    <name type="scientific">Phenylobacterium kunshanense</name>
    <dbReference type="NCBI Taxonomy" id="1445034"/>
    <lineage>
        <taxon>Bacteria</taxon>
        <taxon>Pseudomonadati</taxon>
        <taxon>Pseudomonadota</taxon>
        <taxon>Alphaproteobacteria</taxon>
        <taxon>Caulobacterales</taxon>
        <taxon>Caulobacteraceae</taxon>
        <taxon>Phenylobacterium</taxon>
    </lineage>
</organism>
<evidence type="ECO:0000313" key="2">
    <source>
        <dbReference type="EMBL" id="RAK65395.1"/>
    </source>
</evidence>
<dbReference type="SUPFAM" id="SSF46785">
    <property type="entry name" value="Winged helix' DNA-binding domain"/>
    <property type="match status" value="1"/>
</dbReference>
<dbReference type="EMBL" id="QFYS01000004">
    <property type="protein sequence ID" value="RAK65395.1"/>
    <property type="molecule type" value="Genomic_DNA"/>
</dbReference>
<comment type="caution">
    <text evidence="2">The sequence shown here is derived from an EMBL/GenBank/DDBJ whole genome shotgun (WGS) entry which is preliminary data.</text>
</comment>
<dbReference type="AlphaFoldDB" id="A0A328BFB3"/>
<evidence type="ECO:0000313" key="3">
    <source>
        <dbReference type="Proteomes" id="UP000249524"/>
    </source>
</evidence>
<proteinExistence type="predicted"/>
<sequence>MTCSSRRQVRRSRRMAAVIEEHPEVQVFDEISLIEHGVRTAITRSLPVGLTYPQYEVLNLIARRGDDLTPAQIAEALKMTPGAITNTLQRLEATRLAILEPCLRDRRSKRVRLTADGREAYNRAMAAIRPKVEKLREGFTEKEFREALPFLRALRVWMAEQT</sequence>
<keyword evidence="3" id="KW-1185">Reference proteome</keyword>
<dbReference type="PANTHER" id="PTHR33164:SF43">
    <property type="entry name" value="HTH-TYPE TRANSCRIPTIONAL REPRESSOR YETL"/>
    <property type="match status" value="1"/>
</dbReference>
<name>A0A328BFB3_9CAUL</name>
<dbReference type="InterPro" id="IPR036390">
    <property type="entry name" value="WH_DNA-bd_sf"/>
</dbReference>
<dbReference type="PRINTS" id="PR00598">
    <property type="entry name" value="HTHMARR"/>
</dbReference>
<gene>
    <name evidence="2" type="ORF">DJ019_10505</name>
</gene>
<evidence type="ECO:0000259" key="1">
    <source>
        <dbReference type="PROSITE" id="PS50995"/>
    </source>
</evidence>
<accession>A0A328BFB3</accession>
<dbReference type="OrthoDB" id="32523at2"/>
<dbReference type="SMART" id="SM00347">
    <property type="entry name" value="HTH_MARR"/>
    <property type="match status" value="1"/>
</dbReference>